<evidence type="ECO:0000256" key="10">
    <source>
        <dbReference type="RuleBase" id="RU000394"/>
    </source>
</evidence>
<sequence>MNRRLSVNNNDASRPQGIDKTRQAVEQLEAEREARRRAMQDRKKAREVAEKKNLAKGNPGDVDFIGLVHLWRSSAPSPQPHTLKGSDKICICVRKRPIGRKEIAKKDHDSITCCNPEVAVHSAKLKVDGITKYIEHNMFRFDHSFAEEETTEELYRCTTWPLVEFCLQGKGGRATCFAYGQTGSGKTYTMNGIQGMVAEDIFRVLEENEERGEGVCMSSNTVVTVSFFELYGGRCQDLLNDRHRLKILEDGKGEVVITGLEEYQASDPSDFLTLVDAGNRNRTTHATEANDTSSRSHAICQILLRSSTSGRLRGKLSLVDLAGSERGSDTKSHNRQRRTESSEINKSLLALKECIRALDSNGSAGKAHVPYRASKLTLVLKDCFTSALAKTTMIATVSPSSSSCDHTLNTLRYADRVKEKKVGVVSDAKRREMEVEERAKRERMRVEKREIRQQFGQEVEEDEYLPPPPKPVPRRKPSRDSKSDHSPPRPQSGGENRKNSSNSNNRAVSKSPPRKQERIEHKKSRPETSSSSSNPPPTSKQNQQAVDDDVALLHASLKSSGSAGLEDSDAVALLHKTVDQIFEEEEQLLNLHMSTIQESAELLTEEGKLLQEVQGHEDYSIDAYATALEKIIERKTQLISVLSEKLNGFRGMLKKEELLSQRVNGNLPSY</sequence>
<dbReference type="CDD" id="cd01367">
    <property type="entry name" value="KISc_KIF2_like"/>
    <property type="match status" value="1"/>
</dbReference>
<keyword evidence="4 9" id="KW-0547">Nucleotide-binding</keyword>
<feature type="compositionally biased region" description="Basic and acidic residues" evidence="11">
    <location>
        <begin position="326"/>
        <end position="343"/>
    </location>
</feature>
<feature type="compositionally biased region" description="Low complexity" evidence="11">
    <location>
        <begin position="499"/>
        <end position="511"/>
    </location>
</feature>
<evidence type="ECO:0000256" key="7">
    <source>
        <dbReference type="ARBA" id="ARBA00023212"/>
    </source>
</evidence>
<proteinExistence type="inferred from homology"/>
<keyword evidence="3 10" id="KW-0493">Microtubule</keyword>
<dbReference type="InterPro" id="IPR019821">
    <property type="entry name" value="Kinesin_motor_CS"/>
</dbReference>
<gene>
    <name evidence="13" type="ORF">TrLO_g9629</name>
</gene>
<dbReference type="Gene3D" id="3.40.850.10">
    <property type="entry name" value="Kinesin motor domain"/>
    <property type="match status" value="1"/>
</dbReference>
<organism evidence="13 14">
    <name type="scientific">Triparma laevis f. longispina</name>
    <dbReference type="NCBI Taxonomy" id="1714387"/>
    <lineage>
        <taxon>Eukaryota</taxon>
        <taxon>Sar</taxon>
        <taxon>Stramenopiles</taxon>
        <taxon>Ochrophyta</taxon>
        <taxon>Bolidophyceae</taxon>
        <taxon>Parmales</taxon>
        <taxon>Triparmaceae</taxon>
        <taxon>Triparma</taxon>
    </lineage>
</organism>
<evidence type="ECO:0000259" key="12">
    <source>
        <dbReference type="PROSITE" id="PS50067"/>
    </source>
</evidence>
<dbReference type="SMART" id="SM00129">
    <property type="entry name" value="KISc"/>
    <property type="match status" value="1"/>
</dbReference>
<name>A0A9W7FRS8_9STRA</name>
<dbReference type="PROSITE" id="PS00411">
    <property type="entry name" value="KINESIN_MOTOR_1"/>
    <property type="match status" value="1"/>
</dbReference>
<protein>
    <recommendedName>
        <fullName evidence="10">Kinesin-like protein</fullName>
    </recommendedName>
</protein>
<feature type="compositionally biased region" description="Basic and acidic residues" evidence="11">
    <location>
        <begin position="478"/>
        <end position="487"/>
    </location>
</feature>
<evidence type="ECO:0000256" key="3">
    <source>
        <dbReference type="ARBA" id="ARBA00022701"/>
    </source>
</evidence>
<dbReference type="InterPro" id="IPR001752">
    <property type="entry name" value="Kinesin_motor_dom"/>
</dbReference>
<dbReference type="PANTHER" id="PTHR47971:SF8">
    <property type="entry name" value="KINESIN-LIKE PROTEIN"/>
    <property type="match status" value="1"/>
</dbReference>
<evidence type="ECO:0000256" key="4">
    <source>
        <dbReference type="ARBA" id="ARBA00022741"/>
    </source>
</evidence>
<accession>A0A9W7FRS8</accession>
<feature type="region of interest" description="Disordered" evidence="11">
    <location>
        <begin position="438"/>
        <end position="544"/>
    </location>
</feature>
<keyword evidence="7" id="KW-0206">Cytoskeleton</keyword>
<dbReference type="GO" id="GO:0007019">
    <property type="term" value="P:microtubule depolymerization"/>
    <property type="evidence" value="ECO:0007669"/>
    <property type="project" value="TreeGrafter"/>
</dbReference>
<dbReference type="GO" id="GO:0005524">
    <property type="term" value="F:ATP binding"/>
    <property type="evidence" value="ECO:0007669"/>
    <property type="project" value="UniProtKB-UniRule"/>
</dbReference>
<keyword evidence="5 9" id="KW-0067">ATP-binding</keyword>
<dbReference type="GO" id="GO:0007018">
    <property type="term" value="P:microtubule-based movement"/>
    <property type="evidence" value="ECO:0007669"/>
    <property type="project" value="InterPro"/>
</dbReference>
<comment type="subcellular location">
    <subcellularLocation>
        <location evidence="1">Cytoplasm</location>
        <location evidence="1">Cytoskeleton</location>
    </subcellularLocation>
</comment>
<dbReference type="AlphaFoldDB" id="A0A9W7FRS8"/>
<dbReference type="GO" id="GO:0005874">
    <property type="term" value="C:microtubule"/>
    <property type="evidence" value="ECO:0007669"/>
    <property type="project" value="UniProtKB-KW"/>
</dbReference>
<dbReference type="PROSITE" id="PS50067">
    <property type="entry name" value="KINESIN_MOTOR_2"/>
    <property type="match status" value="1"/>
</dbReference>
<dbReference type="Proteomes" id="UP001165122">
    <property type="component" value="Unassembled WGS sequence"/>
</dbReference>
<evidence type="ECO:0000256" key="1">
    <source>
        <dbReference type="ARBA" id="ARBA00004245"/>
    </source>
</evidence>
<comment type="caution">
    <text evidence="13">The sequence shown here is derived from an EMBL/GenBank/DDBJ whole genome shotgun (WGS) entry which is preliminary data.</text>
</comment>
<feature type="region of interest" description="Disordered" evidence="11">
    <location>
        <begin position="1"/>
        <end position="55"/>
    </location>
</feature>
<dbReference type="GO" id="GO:0003777">
    <property type="term" value="F:microtubule motor activity"/>
    <property type="evidence" value="ECO:0007669"/>
    <property type="project" value="InterPro"/>
</dbReference>
<dbReference type="PANTHER" id="PTHR47971">
    <property type="entry name" value="KINESIN-RELATED PROTEIN 6"/>
    <property type="match status" value="1"/>
</dbReference>
<dbReference type="InterPro" id="IPR027417">
    <property type="entry name" value="P-loop_NTPase"/>
</dbReference>
<reference evidence="14" key="1">
    <citation type="journal article" date="2023" name="Commun. Biol.">
        <title>Genome analysis of Parmales, the sister group of diatoms, reveals the evolutionary specialization of diatoms from phago-mixotrophs to photoautotrophs.</title>
        <authorList>
            <person name="Ban H."/>
            <person name="Sato S."/>
            <person name="Yoshikawa S."/>
            <person name="Yamada K."/>
            <person name="Nakamura Y."/>
            <person name="Ichinomiya M."/>
            <person name="Sato N."/>
            <person name="Blanc-Mathieu R."/>
            <person name="Endo H."/>
            <person name="Kuwata A."/>
            <person name="Ogata H."/>
        </authorList>
    </citation>
    <scope>NUCLEOTIDE SEQUENCE [LARGE SCALE GENOMIC DNA]</scope>
    <source>
        <strain evidence="14">NIES 3700</strain>
    </source>
</reference>
<dbReference type="SUPFAM" id="SSF52540">
    <property type="entry name" value="P-loop containing nucleoside triphosphate hydrolases"/>
    <property type="match status" value="1"/>
</dbReference>
<evidence type="ECO:0000256" key="6">
    <source>
        <dbReference type="ARBA" id="ARBA00023175"/>
    </source>
</evidence>
<feature type="domain" description="Kinesin motor" evidence="12">
    <location>
        <begin position="88"/>
        <end position="420"/>
    </location>
</feature>
<feature type="region of interest" description="Disordered" evidence="11">
    <location>
        <begin position="323"/>
        <end position="343"/>
    </location>
</feature>
<evidence type="ECO:0000256" key="5">
    <source>
        <dbReference type="ARBA" id="ARBA00022840"/>
    </source>
</evidence>
<evidence type="ECO:0000256" key="11">
    <source>
        <dbReference type="SAM" id="MobiDB-lite"/>
    </source>
</evidence>
<keyword evidence="14" id="KW-1185">Reference proteome</keyword>
<evidence type="ECO:0000313" key="14">
    <source>
        <dbReference type="Proteomes" id="UP001165122"/>
    </source>
</evidence>
<dbReference type="OrthoDB" id="3176171at2759"/>
<feature type="compositionally biased region" description="Basic and acidic residues" evidence="11">
    <location>
        <begin position="438"/>
        <end position="452"/>
    </location>
</feature>
<dbReference type="PRINTS" id="PR00380">
    <property type="entry name" value="KINESINHEAVY"/>
</dbReference>
<dbReference type="InterPro" id="IPR036961">
    <property type="entry name" value="Kinesin_motor_dom_sf"/>
</dbReference>
<dbReference type="EMBL" id="BRXW01000275">
    <property type="protein sequence ID" value="GMI17054.1"/>
    <property type="molecule type" value="Genomic_DNA"/>
</dbReference>
<evidence type="ECO:0000256" key="9">
    <source>
        <dbReference type="PROSITE-ProRule" id="PRU00283"/>
    </source>
</evidence>
<evidence type="ECO:0000256" key="8">
    <source>
        <dbReference type="ARBA" id="ARBA00061030"/>
    </source>
</evidence>
<feature type="binding site" evidence="9">
    <location>
        <begin position="180"/>
        <end position="187"/>
    </location>
    <ligand>
        <name>ATP</name>
        <dbReference type="ChEBI" id="CHEBI:30616"/>
    </ligand>
</feature>
<evidence type="ECO:0000313" key="13">
    <source>
        <dbReference type="EMBL" id="GMI17054.1"/>
    </source>
</evidence>
<feature type="compositionally biased region" description="Basic and acidic residues" evidence="11">
    <location>
        <begin position="17"/>
        <end position="53"/>
    </location>
</feature>
<evidence type="ECO:0000256" key="2">
    <source>
        <dbReference type="ARBA" id="ARBA00022490"/>
    </source>
</evidence>
<dbReference type="Pfam" id="PF00225">
    <property type="entry name" value="Kinesin"/>
    <property type="match status" value="1"/>
</dbReference>
<dbReference type="InterPro" id="IPR027640">
    <property type="entry name" value="Kinesin-like_fam"/>
</dbReference>
<dbReference type="FunFam" id="3.40.850.10:FF:000012">
    <property type="entry name" value="Kinesin-like protein"/>
    <property type="match status" value="1"/>
</dbReference>
<keyword evidence="2" id="KW-0963">Cytoplasm</keyword>
<dbReference type="GO" id="GO:0008017">
    <property type="term" value="F:microtubule binding"/>
    <property type="evidence" value="ECO:0007669"/>
    <property type="project" value="InterPro"/>
</dbReference>
<feature type="compositionally biased region" description="Polar residues" evidence="11">
    <location>
        <begin position="1"/>
        <end position="13"/>
    </location>
</feature>
<keyword evidence="6 9" id="KW-0505">Motor protein</keyword>
<comment type="similarity">
    <text evidence="8">Belongs to the TRAFAC class myosin-kinesin ATPase superfamily. Kinesin family. KIN-13 subfamily.</text>
</comment>